<keyword evidence="3 20" id="KW-0723">Serine/threonine-protein kinase</keyword>
<gene>
    <name evidence="27" type="ORF">MUK42_09161</name>
</gene>
<evidence type="ECO:0000256" key="22">
    <source>
        <dbReference type="SAM" id="Phobius"/>
    </source>
</evidence>
<dbReference type="PROSITE" id="PS00108">
    <property type="entry name" value="PROTEIN_KINASE_ST"/>
    <property type="match status" value="1"/>
</dbReference>
<evidence type="ECO:0000313" key="27">
    <source>
        <dbReference type="EMBL" id="URD71859.1"/>
    </source>
</evidence>
<evidence type="ECO:0000256" key="9">
    <source>
        <dbReference type="ARBA" id="ARBA00022734"/>
    </source>
</evidence>
<dbReference type="GO" id="GO:0030246">
    <property type="term" value="F:carbohydrate binding"/>
    <property type="evidence" value="ECO:0007669"/>
    <property type="project" value="UniProtKB-KW"/>
</dbReference>
<evidence type="ECO:0000256" key="5">
    <source>
        <dbReference type="ARBA" id="ARBA00022553"/>
    </source>
</evidence>
<evidence type="ECO:0000259" key="25">
    <source>
        <dbReference type="PROSITE" id="PS50927"/>
    </source>
</evidence>
<keyword evidence="14 22" id="KW-0472">Membrane</keyword>
<dbReference type="InterPro" id="IPR000858">
    <property type="entry name" value="S_locus_glycoprot_dom"/>
</dbReference>
<evidence type="ECO:0000256" key="2">
    <source>
        <dbReference type="ARBA" id="ARBA00022475"/>
    </source>
</evidence>
<keyword evidence="9" id="KW-0430">Lectin</keyword>
<evidence type="ECO:0000256" key="15">
    <source>
        <dbReference type="ARBA" id="ARBA00023157"/>
    </source>
</evidence>
<evidence type="ECO:0000256" key="11">
    <source>
        <dbReference type="ARBA" id="ARBA00022777"/>
    </source>
</evidence>
<accession>A0A9E7E7E0</accession>
<organism evidence="27 28">
    <name type="scientific">Musa troglodytarum</name>
    <name type="common">fe'i banana</name>
    <dbReference type="NCBI Taxonomy" id="320322"/>
    <lineage>
        <taxon>Eukaryota</taxon>
        <taxon>Viridiplantae</taxon>
        <taxon>Streptophyta</taxon>
        <taxon>Embryophyta</taxon>
        <taxon>Tracheophyta</taxon>
        <taxon>Spermatophyta</taxon>
        <taxon>Magnoliopsida</taxon>
        <taxon>Liliopsida</taxon>
        <taxon>Zingiberales</taxon>
        <taxon>Musaceae</taxon>
        <taxon>Musa</taxon>
    </lineage>
</organism>
<evidence type="ECO:0000259" key="26">
    <source>
        <dbReference type="PROSITE" id="PS50948"/>
    </source>
</evidence>
<dbReference type="CDD" id="cd14066">
    <property type="entry name" value="STKc_IRAK"/>
    <property type="match status" value="1"/>
</dbReference>
<comment type="catalytic activity">
    <reaction evidence="19 20">
        <text>L-seryl-[protein] + ATP = O-phospho-L-seryl-[protein] + ADP + H(+)</text>
        <dbReference type="Rhea" id="RHEA:17989"/>
        <dbReference type="Rhea" id="RHEA-COMP:9863"/>
        <dbReference type="Rhea" id="RHEA-COMP:11604"/>
        <dbReference type="ChEBI" id="CHEBI:15378"/>
        <dbReference type="ChEBI" id="CHEBI:29999"/>
        <dbReference type="ChEBI" id="CHEBI:30616"/>
        <dbReference type="ChEBI" id="CHEBI:83421"/>
        <dbReference type="ChEBI" id="CHEBI:456216"/>
        <dbReference type="EC" id="2.7.11.1"/>
    </reaction>
</comment>
<dbReference type="PROSITE" id="PS00107">
    <property type="entry name" value="PROTEIN_KINASE_ATP"/>
    <property type="match status" value="1"/>
</dbReference>
<comment type="subcellular location">
    <subcellularLocation>
        <location evidence="1">Cell membrane</location>
        <topology evidence="1">Single-pass type I membrane protein</topology>
    </subcellularLocation>
</comment>
<evidence type="ECO:0000256" key="18">
    <source>
        <dbReference type="ARBA" id="ARBA00047899"/>
    </source>
</evidence>
<evidence type="ECO:0000259" key="24">
    <source>
        <dbReference type="PROSITE" id="PS50011"/>
    </source>
</evidence>
<dbReference type="GO" id="GO:0004674">
    <property type="term" value="F:protein serine/threonine kinase activity"/>
    <property type="evidence" value="ECO:0007669"/>
    <property type="project" value="UniProtKB-KW"/>
</dbReference>
<evidence type="ECO:0000256" key="16">
    <source>
        <dbReference type="ARBA" id="ARBA00023170"/>
    </source>
</evidence>
<dbReference type="PROSITE" id="PS50948">
    <property type="entry name" value="PAN"/>
    <property type="match status" value="1"/>
</dbReference>
<keyword evidence="12 20" id="KW-0067">ATP-binding</keyword>
<comment type="similarity">
    <text evidence="20">Belongs to the protein kinase superfamily. Ser/Thr protein kinase family.</text>
</comment>
<keyword evidence="10 20" id="KW-0547">Nucleotide-binding</keyword>
<dbReference type="InterPro" id="IPR003609">
    <property type="entry name" value="Pan_app"/>
</dbReference>
<evidence type="ECO:0000256" key="4">
    <source>
        <dbReference type="ARBA" id="ARBA00022536"/>
    </source>
</evidence>
<protein>
    <recommendedName>
        <fullName evidence="20">Receptor-like serine/threonine-protein kinase</fullName>
        <ecNumber evidence="20">2.7.11.1</ecNumber>
    </recommendedName>
</protein>
<dbReference type="Gene3D" id="1.10.510.10">
    <property type="entry name" value="Transferase(Phosphotransferase) domain 1"/>
    <property type="match status" value="1"/>
</dbReference>
<keyword evidence="28" id="KW-1185">Reference proteome</keyword>
<feature type="signal peptide" evidence="23">
    <location>
        <begin position="1"/>
        <end position="26"/>
    </location>
</feature>
<evidence type="ECO:0000313" key="28">
    <source>
        <dbReference type="Proteomes" id="UP001055439"/>
    </source>
</evidence>
<dbReference type="SMART" id="SM00108">
    <property type="entry name" value="B_lectin"/>
    <property type="match status" value="1"/>
</dbReference>
<sequence>MSARRRQMAQLLALCLSEFFLLCAFSAHTGVADDSLFRGQSLSGGQTMVSRGGKFELGFFAPGVSSKYYIGIWYKVSKKTVVWVANREKPVASASSSELHLAEDGNLVLRLKDSKNQIWSSNSSSPLASNSTVAVLLDDGNLVLKDYISSDTLWQSFDHPTNTWLPGAKLGHNKLTGRDWFLTSWRNPEDPSPGMFTMEFDRNGVDQFYLLRDRRHRYWTSGIWNGDMYPAIPEIKSNHFFDFTHIYNTIFNEFSYRVRDRAATHYLMLDFTGELKRKRWDEEAKVMLQFCSLPRDPCDVEGRCGPFGSCNKFTSSPCHCLQGFNPRSPNEWALGDHTGGCVRRTPLRCGERDGFLELPNTQPPANPVRMSTIGGREECRIACLRNCSCTAYAYHSDCSIWQGDLLNLKSLGSSNGADSGTLYVRVDASELADNDHKNRKKTAAIVVGAVSGVAAVAVAVLLWPSRCRKGATVGASDGVQGPLIAFDYKLIRKATKGFSEKLGRGSFGSVFKGELPDSGAIAVKRLESVRQGEKQFRMEVSTIGTIHHVNLVRLRGFCCEGDKRLLVYDYMPMGSLDSVLFADGREALDWKKRYGIALGIARGLAYLHEKCRECIMHCDIKPENILLDMDMRPKIADFGMAKLLGREFSRVLTTVRGTIGYLAPEWITGSAITPKADVYSFGLMLHEIVSGRRNTDTCAEWNRIYFPLWAAIKLQEGETLCLLDPRLKGEADAEELSRVCRVACWCIQDLECSRPSMGEVVQQLEGVLDVSIPPIPVLLQKLVADDELAEDNHSYATI</sequence>
<keyword evidence="11 20" id="KW-0418">Kinase</keyword>
<feature type="domain" description="Apple" evidence="26">
    <location>
        <begin position="349"/>
        <end position="424"/>
    </location>
</feature>
<dbReference type="InterPro" id="IPR011009">
    <property type="entry name" value="Kinase-like_dom_sf"/>
</dbReference>
<feature type="domain" description="Protein kinase" evidence="24">
    <location>
        <begin position="496"/>
        <end position="768"/>
    </location>
</feature>
<evidence type="ECO:0000256" key="13">
    <source>
        <dbReference type="ARBA" id="ARBA00022989"/>
    </source>
</evidence>
<evidence type="ECO:0000256" key="7">
    <source>
        <dbReference type="ARBA" id="ARBA00022692"/>
    </source>
</evidence>
<dbReference type="Proteomes" id="UP001055439">
    <property type="component" value="Chromosome 1"/>
</dbReference>
<dbReference type="PIRSF" id="PIRSF000641">
    <property type="entry name" value="SRK"/>
    <property type="match status" value="1"/>
</dbReference>
<keyword evidence="13 22" id="KW-1133">Transmembrane helix</keyword>
<dbReference type="SMART" id="SM00473">
    <property type="entry name" value="PAN_AP"/>
    <property type="match status" value="1"/>
</dbReference>
<keyword evidence="15" id="KW-1015">Disulfide bond</keyword>
<feature type="domain" description="Bulb-type lectin" evidence="25">
    <location>
        <begin position="33"/>
        <end position="157"/>
    </location>
</feature>
<dbReference type="OrthoDB" id="643280at2759"/>
<evidence type="ECO:0000256" key="8">
    <source>
        <dbReference type="ARBA" id="ARBA00022729"/>
    </source>
</evidence>
<dbReference type="Gene3D" id="2.90.10.10">
    <property type="entry name" value="Bulb-type lectin domain"/>
    <property type="match status" value="1"/>
</dbReference>
<feature type="chain" id="PRO_5039701080" description="Receptor-like serine/threonine-protein kinase" evidence="23">
    <location>
        <begin position="27"/>
        <end position="798"/>
    </location>
</feature>
<dbReference type="CDD" id="cd00028">
    <property type="entry name" value="B_lectin"/>
    <property type="match status" value="1"/>
</dbReference>
<dbReference type="EC" id="2.7.11.1" evidence="20"/>
<keyword evidence="7 22" id="KW-0812">Transmembrane</keyword>
<keyword evidence="2" id="KW-1003">Cell membrane</keyword>
<dbReference type="FunFam" id="2.90.10.10:FF:000005">
    <property type="entry name" value="G-type lectin S-receptor-like serine/threonine-protein kinase"/>
    <property type="match status" value="1"/>
</dbReference>
<dbReference type="GO" id="GO:0005886">
    <property type="term" value="C:plasma membrane"/>
    <property type="evidence" value="ECO:0007669"/>
    <property type="project" value="UniProtKB-SubCell"/>
</dbReference>
<dbReference type="PROSITE" id="PS50011">
    <property type="entry name" value="PROTEIN_KINASE_DOM"/>
    <property type="match status" value="1"/>
</dbReference>
<comment type="catalytic activity">
    <reaction evidence="18 20">
        <text>L-threonyl-[protein] + ATP = O-phospho-L-threonyl-[protein] + ADP + H(+)</text>
        <dbReference type="Rhea" id="RHEA:46608"/>
        <dbReference type="Rhea" id="RHEA-COMP:11060"/>
        <dbReference type="Rhea" id="RHEA-COMP:11605"/>
        <dbReference type="ChEBI" id="CHEBI:15378"/>
        <dbReference type="ChEBI" id="CHEBI:30013"/>
        <dbReference type="ChEBI" id="CHEBI:30616"/>
        <dbReference type="ChEBI" id="CHEBI:61977"/>
        <dbReference type="ChEBI" id="CHEBI:456216"/>
        <dbReference type="EC" id="2.7.11.1"/>
    </reaction>
</comment>
<evidence type="ECO:0000256" key="10">
    <source>
        <dbReference type="ARBA" id="ARBA00022741"/>
    </source>
</evidence>
<dbReference type="Pfam" id="PF00069">
    <property type="entry name" value="Pkinase"/>
    <property type="match status" value="1"/>
</dbReference>
<keyword evidence="4" id="KW-0245">EGF-like domain</keyword>
<keyword evidence="5" id="KW-0597">Phosphoprotein</keyword>
<evidence type="ECO:0000256" key="20">
    <source>
        <dbReference type="PIRNR" id="PIRNR000641"/>
    </source>
</evidence>
<dbReference type="EMBL" id="CP097502">
    <property type="protein sequence ID" value="URD71859.1"/>
    <property type="molecule type" value="Genomic_DNA"/>
</dbReference>
<dbReference type="PANTHER" id="PTHR47974">
    <property type="entry name" value="OS07G0415500 PROTEIN"/>
    <property type="match status" value="1"/>
</dbReference>
<keyword evidence="17" id="KW-0325">Glycoprotein</keyword>
<dbReference type="SMART" id="SM00220">
    <property type="entry name" value="S_TKc"/>
    <property type="match status" value="1"/>
</dbReference>
<dbReference type="SUPFAM" id="SSF56112">
    <property type="entry name" value="Protein kinase-like (PK-like)"/>
    <property type="match status" value="1"/>
</dbReference>
<feature type="transmembrane region" description="Helical" evidence="22">
    <location>
        <begin position="443"/>
        <end position="463"/>
    </location>
</feature>
<dbReference type="PROSITE" id="PS50927">
    <property type="entry name" value="BULB_LECTIN"/>
    <property type="match status" value="1"/>
</dbReference>
<dbReference type="GO" id="GO:0048544">
    <property type="term" value="P:recognition of pollen"/>
    <property type="evidence" value="ECO:0007669"/>
    <property type="project" value="InterPro"/>
</dbReference>
<dbReference type="SUPFAM" id="SSF51110">
    <property type="entry name" value="alpha-D-mannose-specific plant lectins"/>
    <property type="match status" value="1"/>
</dbReference>
<dbReference type="FunFam" id="3.30.200.20:FF:000370">
    <property type="entry name" value="Receptor-like protein kinase 4"/>
    <property type="match status" value="1"/>
</dbReference>
<evidence type="ECO:0000256" key="23">
    <source>
        <dbReference type="SAM" id="SignalP"/>
    </source>
</evidence>
<dbReference type="PANTHER" id="PTHR47974:SF19">
    <property type="entry name" value="RECEPTOR-LIKE SERINE_THREONINE-PROTEIN KINASE"/>
    <property type="match status" value="1"/>
</dbReference>
<dbReference type="Pfam" id="PF00954">
    <property type="entry name" value="S_locus_glycop"/>
    <property type="match status" value="1"/>
</dbReference>
<keyword evidence="8 23" id="KW-0732">Signal</keyword>
<dbReference type="CDD" id="cd01098">
    <property type="entry name" value="PAN_AP_plant"/>
    <property type="match status" value="1"/>
</dbReference>
<dbReference type="Gene3D" id="3.30.200.20">
    <property type="entry name" value="Phosphorylase Kinase, domain 1"/>
    <property type="match status" value="1"/>
</dbReference>
<evidence type="ECO:0000256" key="17">
    <source>
        <dbReference type="ARBA" id="ARBA00023180"/>
    </source>
</evidence>
<dbReference type="InterPro" id="IPR017441">
    <property type="entry name" value="Protein_kinase_ATP_BS"/>
</dbReference>
<evidence type="ECO:0000256" key="12">
    <source>
        <dbReference type="ARBA" id="ARBA00022840"/>
    </source>
</evidence>
<name>A0A9E7E7E0_9LILI</name>
<evidence type="ECO:0000256" key="21">
    <source>
        <dbReference type="PROSITE-ProRule" id="PRU10141"/>
    </source>
</evidence>
<dbReference type="InterPro" id="IPR036426">
    <property type="entry name" value="Bulb-type_lectin_dom_sf"/>
</dbReference>
<dbReference type="FunFam" id="1.10.510.10:FF:000227">
    <property type="entry name" value="Serine/threonine-protein kinase"/>
    <property type="match status" value="1"/>
</dbReference>
<feature type="binding site" evidence="21">
    <location>
        <position position="524"/>
    </location>
    <ligand>
        <name>ATP</name>
        <dbReference type="ChEBI" id="CHEBI:30616"/>
    </ligand>
</feature>
<proteinExistence type="inferred from homology"/>
<evidence type="ECO:0000256" key="6">
    <source>
        <dbReference type="ARBA" id="ARBA00022679"/>
    </source>
</evidence>
<dbReference type="GO" id="GO:0005524">
    <property type="term" value="F:ATP binding"/>
    <property type="evidence" value="ECO:0007669"/>
    <property type="project" value="UniProtKB-UniRule"/>
</dbReference>
<dbReference type="GO" id="GO:0051707">
    <property type="term" value="P:response to other organism"/>
    <property type="evidence" value="ECO:0007669"/>
    <property type="project" value="UniProtKB-ARBA"/>
</dbReference>
<dbReference type="InterPro" id="IPR024171">
    <property type="entry name" value="SRK-like_kinase"/>
</dbReference>
<evidence type="ECO:0000256" key="3">
    <source>
        <dbReference type="ARBA" id="ARBA00022527"/>
    </source>
</evidence>
<dbReference type="InterPro" id="IPR001480">
    <property type="entry name" value="Bulb-type_lectin_dom"/>
</dbReference>
<evidence type="ECO:0000256" key="14">
    <source>
        <dbReference type="ARBA" id="ARBA00023136"/>
    </source>
</evidence>
<keyword evidence="6 20" id="KW-0808">Transferase</keyword>
<dbReference type="Pfam" id="PF08276">
    <property type="entry name" value="PAN_2"/>
    <property type="match status" value="1"/>
</dbReference>
<dbReference type="AlphaFoldDB" id="A0A9E7E7E0"/>
<evidence type="ECO:0000256" key="19">
    <source>
        <dbReference type="ARBA" id="ARBA00048679"/>
    </source>
</evidence>
<dbReference type="InterPro" id="IPR008271">
    <property type="entry name" value="Ser/Thr_kinase_AS"/>
</dbReference>
<keyword evidence="16" id="KW-0675">Receptor</keyword>
<reference evidence="27" key="1">
    <citation type="submission" date="2022-05" db="EMBL/GenBank/DDBJ databases">
        <title>The Musa troglodytarum L. genome provides insights into the mechanism of non-climacteric behaviour and enrichment of carotenoids.</title>
        <authorList>
            <person name="Wang J."/>
        </authorList>
    </citation>
    <scope>NUCLEOTIDE SEQUENCE</scope>
    <source>
        <tissue evidence="27">Leaf</tissue>
    </source>
</reference>
<dbReference type="Pfam" id="PF01453">
    <property type="entry name" value="B_lectin"/>
    <property type="match status" value="1"/>
</dbReference>
<evidence type="ECO:0000256" key="1">
    <source>
        <dbReference type="ARBA" id="ARBA00004251"/>
    </source>
</evidence>
<dbReference type="InterPro" id="IPR000719">
    <property type="entry name" value="Prot_kinase_dom"/>
</dbReference>